<sequence length="192" mass="22076">MNRWLTEEEKGGWRRREEQIHHSCKCISSPEEAKQTGRVSGVKGQQDEVGQEEQEHWWSGCSARLAEKRVNGRCWRTRAATGSGVVLGGSGTWTRAKPNLRCGWRPRPEEKRTQSLHYPELIWTLTNSRRSRQVFWTSTICYEQKSKIKEQMPTARQEDTINSPGDCWCILDLFIIRAADNTPARRMAASAS</sequence>
<evidence type="ECO:0000313" key="1">
    <source>
        <dbReference type="EMBL" id="TWW75181.1"/>
    </source>
</evidence>
<comment type="caution">
    <text evidence="1">The sequence shown here is derived from an EMBL/GenBank/DDBJ whole genome shotgun (WGS) entry which is preliminary data.</text>
</comment>
<gene>
    <name evidence="1" type="ORF">D4764_14G0011840</name>
</gene>
<evidence type="ECO:0000313" key="2">
    <source>
        <dbReference type="Proteomes" id="UP000324091"/>
    </source>
</evidence>
<keyword evidence="2" id="KW-1185">Reference proteome</keyword>
<accession>A0A5C6P8J8</accession>
<dbReference type="AlphaFoldDB" id="A0A5C6P8J8"/>
<protein>
    <submittedName>
        <fullName evidence="1">Uncharacterized protein</fullName>
    </submittedName>
</protein>
<name>A0A5C6P8J8_9TELE</name>
<dbReference type="Proteomes" id="UP000324091">
    <property type="component" value="Chromosome 14"/>
</dbReference>
<proteinExistence type="predicted"/>
<organism evidence="1 2">
    <name type="scientific">Takifugu flavidus</name>
    <name type="common">sansaifugu</name>
    <dbReference type="NCBI Taxonomy" id="433684"/>
    <lineage>
        <taxon>Eukaryota</taxon>
        <taxon>Metazoa</taxon>
        <taxon>Chordata</taxon>
        <taxon>Craniata</taxon>
        <taxon>Vertebrata</taxon>
        <taxon>Euteleostomi</taxon>
        <taxon>Actinopterygii</taxon>
        <taxon>Neopterygii</taxon>
        <taxon>Teleostei</taxon>
        <taxon>Neoteleostei</taxon>
        <taxon>Acanthomorphata</taxon>
        <taxon>Eupercaria</taxon>
        <taxon>Tetraodontiformes</taxon>
        <taxon>Tetradontoidea</taxon>
        <taxon>Tetraodontidae</taxon>
        <taxon>Takifugu</taxon>
    </lineage>
</organism>
<dbReference type="EMBL" id="RHFK02000006">
    <property type="protein sequence ID" value="TWW75181.1"/>
    <property type="molecule type" value="Genomic_DNA"/>
</dbReference>
<reference evidence="1 2" key="1">
    <citation type="submission" date="2019-04" db="EMBL/GenBank/DDBJ databases">
        <title>Chromosome genome assembly for Takifugu flavidus.</title>
        <authorList>
            <person name="Xiao S."/>
        </authorList>
    </citation>
    <scope>NUCLEOTIDE SEQUENCE [LARGE SCALE GENOMIC DNA]</scope>
    <source>
        <strain evidence="1">HTHZ2018</strain>
        <tissue evidence="1">Muscle</tissue>
    </source>
</reference>